<sequence length="125" mass="14380">MPPGDINNNNLINMYDTLTQEAVASLLLQFESRRKSLRCPHCEKMGQFRRNGSIKTDPPMPIFRCHRCGKTFKARTMTYIVQSLVSPNSLVSSLNNETLEFSTIHSLPKTVTQTTRRTICRPYWT</sequence>
<reference evidence="1" key="1">
    <citation type="journal article" date="2016" name="Proc. Natl. Acad. Sci. U.S.A.">
        <title>Lipid metabolic changes in an early divergent fungus govern the establishment of a mutualistic symbiosis with endobacteria.</title>
        <authorList>
            <person name="Lastovetsky O.A."/>
            <person name="Gaspar M.L."/>
            <person name="Mondo S.J."/>
            <person name="LaButti K.M."/>
            <person name="Sandor L."/>
            <person name="Grigoriev I.V."/>
            <person name="Henry S.A."/>
            <person name="Pawlowska T.E."/>
        </authorList>
    </citation>
    <scope>NUCLEOTIDE SEQUENCE [LARGE SCALE GENOMIC DNA]</scope>
    <source>
        <strain evidence="1">ATCC 52814</strain>
    </source>
</reference>
<protein>
    <recommendedName>
        <fullName evidence="2">Transposase</fullName>
    </recommendedName>
</protein>
<organism evidence="1">
    <name type="scientific">Rhizopus microsporus var. microsporus</name>
    <dbReference type="NCBI Taxonomy" id="86635"/>
    <lineage>
        <taxon>Eukaryota</taxon>
        <taxon>Fungi</taxon>
        <taxon>Fungi incertae sedis</taxon>
        <taxon>Mucoromycota</taxon>
        <taxon>Mucoromycotina</taxon>
        <taxon>Mucoromycetes</taxon>
        <taxon>Mucorales</taxon>
        <taxon>Mucorineae</taxon>
        <taxon>Rhizopodaceae</taxon>
        <taxon>Rhizopus</taxon>
    </lineage>
</organism>
<name>A0A1X0R696_RHIZD</name>
<proteinExistence type="predicted"/>
<dbReference type="VEuPathDB" id="FungiDB:BCV72DRAFT_326385"/>
<accession>A0A1X0R696</accession>
<dbReference type="OrthoDB" id="10390371at2759"/>
<dbReference type="EMBL" id="KV921902">
    <property type="protein sequence ID" value="ORE07522.1"/>
    <property type="molecule type" value="Genomic_DNA"/>
</dbReference>
<evidence type="ECO:0000313" key="1">
    <source>
        <dbReference type="EMBL" id="ORE07522.1"/>
    </source>
</evidence>
<evidence type="ECO:0008006" key="2">
    <source>
        <dbReference type="Google" id="ProtNLM"/>
    </source>
</evidence>
<dbReference type="Proteomes" id="UP000242414">
    <property type="component" value="Unassembled WGS sequence"/>
</dbReference>
<dbReference type="AlphaFoldDB" id="A0A1X0R696"/>
<gene>
    <name evidence="1" type="ORF">BCV72DRAFT_326385</name>
</gene>